<evidence type="ECO:0008006" key="4">
    <source>
        <dbReference type="Google" id="ProtNLM"/>
    </source>
</evidence>
<organism evidence="2 3">
    <name type="scientific">Methylovirgula ligni</name>
    <dbReference type="NCBI Taxonomy" id="569860"/>
    <lineage>
        <taxon>Bacteria</taxon>
        <taxon>Pseudomonadati</taxon>
        <taxon>Pseudomonadota</taxon>
        <taxon>Alphaproteobacteria</taxon>
        <taxon>Hyphomicrobiales</taxon>
        <taxon>Beijerinckiaceae</taxon>
        <taxon>Methylovirgula</taxon>
    </lineage>
</organism>
<feature type="region of interest" description="Disordered" evidence="1">
    <location>
        <begin position="205"/>
        <end position="231"/>
    </location>
</feature>
<name>A0A3D9YYR4_9HYPH</name>
<protein>
    <recommendedName>
        <fullName evidence="4">Nucleotide-diphospho-sugar transferase</fullName>
    </recommendedName>
</protein>
<dbReference type="AlphaFoldDB" id="A0A3D9YYR4"/>
<dbReference type="RefSeq" id="WP_129396527.1">
    <property type="nucleotide sequence ID" value="NZ_CP025086.1"/>
</dbReference>
<comment type="caution">
    <text evidence="2">The sequence shown here is derived from an EMBL/GenBank/DDBJ whole genome shotgun (WGS) entry which is preliminary data.</text>
</comment>
<keyword evidence="3" id="KW-1185">Reference proteome</keyword>
<dbReference type="Proteomes" id="UP000256900">
    <property type="component" value="Unassembled WGS sequence"/>
</dbReference>
<evidence type="ECO:0000313" key="3">
    <source>
        <dbReference type="Proteomes" id="UP000256900"/>
    </source>
</evidence>
<feature type="compositionally biased region" description="Basic and acidic residues" evidence="1">
    <location>
        <begin position="205"/>
        <end position="222"/>
    </location>
</feature>
<gene>
    <name evidence="2" type="ORF">DES32_1542</name>
</gene>
<dbReference type="OrthoDB" id="2987221at2"/>
<evidence type="ECO:0000256" key="1">
    <source>
        <dbReference type="SAM" id="MobiDB-lite"/>
    </source>
</evidence>
<sequence length="231" mass="25526">MTSPGSILSPGRPTVLTIATPDYLNRWQFCIDSQRLYCNGHGYEHAIIRQPESSLHPKWAKLEIALGFLISGIDVLLIDCDAEIARDCPPFTDVLATSAEHDFFFVRGISGRVNSGVLILRGGADRASSALLRDCLAHRLDKVPPEDFVSEEGENGHIIHFAKKEAYARFGKELGLEWNCSNPARARDAFIRHYTNRLRAALEAGEFRPPGDEDHIDPRGPEPRPAGAGRG</sequence>
<evidence type="ECO:0000313" key="2">
    <source>
        <dbReference type="EMBL" id="REF87904.1"/>
    </source>
</evidence>
<dbReference type="EMBL" id="QUMO01000002">
    <property type="protein sequence ID" value="REF87904.1"/>
    <property type="molecule type" value="Genomic_DNA"/>
</dbReference>
<reference evidence="2 3" key="1">
    <citation type="submission" date="2018-08" db="EMBL/GenBank/DDBJ databases">
        <title>Genomic Encyclopedia of Type Strains, Phase IV (KMG-IV): sequencing the most valuable type-strain genomes for metagenomic binning, comparative biology and taxonomic classification.</title>
        <authorList>
            <person name="Goeker M."/>
        </authorList>
    </citation>
    <scope>NUCLEOTIDE SEQUENCE [LARGE SCALE GENOMIC DNA]</scope>
    <source>
        <strain evidence="2 3">BW863</strain>
    </source>
</reference>
<proteinExistence type="predicted"/>
<accession>A0A3D9YYR4</accession>